<organism evidence="10 11">
    <name type="scientific">Tieghemiomyces parasiticus</name>
    <dbReference type="NCBI Taxonomy" id="78921"/>
    <lineage>
        <taxon>Eukaryota</taxon>
        <taxon>Fungi</taxon>
        <taxon>Fungi incertae sedis</taxon>
        <taxon>Zoopagomycota</taxon>
        <taxon>Kickxellomycotina</taxon>
        <taxon>Dimargaritomycetes</taxon>
        <taxon>Dimargaritales</taxon>
        <taxon>Dimargaritaceae</taxon>
        <taxon>Tieghemiomyces</taxon>
    </lineage>
</organism>
<dbReference type="Gene3D" id="1.10.238.10">
    <property type="entry name" value="EF-hand"/>
    <property type="match status" value="1"/>
</dbReference>
<gene>
    <name evidence="10" type="ORF">IWQ60_006290</name>
</gene>
<keyword evidence="7" id="KW-1133">Transmembrane helix</keyword>
<keyword evidence="1" id="KW-0479">Metal-binding</keyword>
<comment type="caution">
    <text evidence="10">The sequence shown here is derived from an EMBL/GenBank/DDBJ whole genome shotgun (WGS) entry which is preliminary data.</text>
</comment>
<dbReference type="InterPro" id="IPR052260">
    <property type="entry name" value="Autophagy_Rcpt_SigReg"/>
</dbReference>
<dbReference type="PROSITE" id="PS50135">
    <property type="entry name" value="ZF_ZZ_2"/>
    <property type="match status" value="1"/>
</dbReference>
<dbReference type="GO" id="GO:0005509">
    <property type="term" value="F:calcium ion binding"/>
    <property type="evidence" value="ECO:0007669"/>
    <property type="project" value="InterPro"/>
</dbReference>
<dbReference type="PANTHER" id="PTHR15090">
    <property type="entry name" value="SEQUESTOSOME 1-RELATED"/>
    <property type="match status" value="1"/>
</dbReference>
<dbReference type="CDD" id="cd02340">
    <property type="entry name" value="ZZ_NBR1_like"/>
    <property type="match status" value="1"/>
</dbReference>
<dbReference type="CDD" id="cd00051">
    <property type="entry name" value="EFh"/>
    <property type="match status" value="1"/>
</dbReference>
<evidence type="ECO:0000259" key="8">
    <source>
        <dbReference type="PROSITE" id="PS50135"/>
    </source>
</evidence>
<feature type="domain" description="EF-hand" evidence="9">
    <location>
        <begin position="310"/>
        <end position="345"/>
    </location>
</feature>
<evidence type="ECO:0000256" key="5">
    <source>
        <dbReference type="PROSITE-ProRule" id="PRU00228"/>
    </source>
</evidence>
<feature type="region of interest" description="Disordered" evidence="6">
    <location>
        <begin position="29"/>
        <end position="82"/>
    </location>
</feature>
<dbReference type="SMART" id="SM00054">
    <property type="entry name" value="EFh"/>
    <property type="match status" value="2"/>
</dbReference>
<dbReference type="PRINTS" id="PR00450">
    <property type="entry name" value="RECOVERIN"/>
</dbReference>
<feature type="transmembrane region" description="Helical" evidence="7">
    <location>
        <begin position="7"/>
        <end position="25"/>
    </location>
</feature>
<dbReference type="PROSITE" id="PS01357">
    <property type="entry name" value="ZF_ZZ_1"/>
    <property type="match status" value="1"/>
</dbReference>
<dbReference type="InterPro" id="IPR002048">
    <property type="entry name" value="EF_hand_dom"/>
</dbReference>
<evidence type="ECO:0000256" key="7">
    <source>
        <dbReference type="SAM" id="Phobius"/>
    </source>
</evidence>
<keyword evidence="4" id="KW-0106">Calcium</keyword>
<feature type="region of interest" description="Disordered" evidence="6">
    <location>
        <begin position="102"/>
        <end position="134"/>
    </location>
</feature>
<dbReference type="PROSITE" id="PS50222">
    <property type="entry name" value="EF_HAND_2"/>
    <property type="match status" value="2"/>
</dbReference>
<dbReference type="Pfam" id="PF00569">
    <property type="entry name" value="ZZ"/>
    <property type="match status" value="1"/>
</dbReference>
<keyword evidence="3" id="KW-0862">Zinc</keyword>
<evidence type="ECO:0000256" key="2">
    <source>
        <dbReference type="ARBA" id="ARBA00022771"/>
    </source>
</evidence>
<dbReference type="OrthoDB" id="2122982at2759"/>
<evidence type="ECO:0000256" key="1">
    <source>
        <dbReference type="ARBA" id="ARBA00022723"/>
    </source>
</evidence>
<dbReference type="InterPro" id="IPR000433">
    <property type="entry name" value="Znf_ZZ"/>
</dbReference>
<dbReference type="SUPFAM" id="SSF57850">
    <property type="entry name" value="RING/U-box"/>
    <property type="match status" value="1"/>
</dbReference>
<keyword evidence="7" id="KW-0812">Transmembrane</keyword>
<sequence length="517" mass="57371">MRQEAQGILVLGVLAASSVLLFLRWRNSDFEPTSRPPPPRTNTTLRRASHIRRPGRYAPSNRPAGTRPAEAGPTDSDEGLEADINGAPTVALTDLAESTLNSDDNDQLAAVHPSPSPPLPLSPAGGLGTCSTDGDTAEILDGPSVLSDWTIPLETVKDERVRNFLYAVAEDLDVRQGFIHTGITCNHCRRMPIRGLRYHCANCANYDLCEDCEAENLHDSHHVFLKIRIPIPAVVAPRAPLLVPFYPNRAASVRPLTMPVLANIQQHTHMFRNEILALHEQFKVLATDRGDLEGIDADTFYTLLGPCGVERPLLAQRVFMMFDRDKDGVLSFEEMVFAVYLSKHAPPAQRIPLIFQGYDVDGDGFISRDDLTKIIESFVRIHNATLRDMILSVEGMVLGTKQLAPTQPVSAAFTTALQDHMEHLRQRPTVDQAVDEAREVGRLPILPQEQPIGSREGTTPWPVVEAINHTAVRCLVDSVFVGINPRRPDHIAADEFRRHCQSDDRLLAWFEVFSPPF</sequence>
<accession>A0A9W8ACG3</accession>
<evidence type="ECO:0008006" key="12">
    <source>
        <dbReference type="Google" id="ProtNLM"/>
    </source>
</evidence>
<dbReference type="InterPro" id="IPR018247">
    <property type="entry name" value="EF_Hand_1_Ca_BS"/>
</dbReference>
<dbReference type="SUPFAM" id="SSF47473">
    <property type="entry name" value="EF-hand"/>
    <property type="match status" value="1"/>
</dbReference>
<dbReference type="Proteomes" id="UP001150569">
    <property type="component" value="Unassembled WGS sequence"/>
</dbReference>
<dbReference type="Gene3D" id="3.30.60.90">
    <property type="match status" value="1"/>
</dbReference>
<dbReference type="Pfam" id="PF13202">
    <property type="entry name" value="EF-hand_5"/>
    <property type="match status" value="2"/>
</dbReference>
<evidence type="ECO:0000256" key="6">
    <source>
        <dbReference type="SAM" id="MobiDB-lite"/>
    </source>
</evidence>
<dbReference type="InterPro" id="IPR043145">
    <property type="entry name" value="Znf_ZZ_sf"/>
</dbReference>
<dbReference type="PROSITE" id="PS00018">
    <property type="entry name" value="EF_HAND_1"/>
    <property type="match status" value="2"/>
</dbReference>
<dbReference type="SMART" id="SM00291">
    <property type="entry name" value="ZnF_ZZ"/>
    <property type="match status" value="1"/>
</dbReference>
<evidence type="ECO:0000259" key="9">
    <source>
        <dbReference type="PROSITE" id="PS50222"/>
    </source>
</evidence>
<feature type="domain" description="EF-hand" evidence="9">
    <location>
        <begin position="346"/>
        <end position="381"/>
    </location>
</feature>
<dbReference type="AlphaFoldDB" id="A0A9W8ACG3"/>
<keyword evidence="2 5" id="KW-0863">Zinc-finger</keyword>
<dbReference type="GO" id="GO:0008270">
    <property type="term" value="F:zinc ion binding"/>
    <property type="evidence" value="ECO:0007669"/>
    <property type="project" value="UniProtKB-KW"/>
</dbReference>
<reference evidence="10" key="1">
    <citation type="submission" date="2022-07" db="EMBL/GenBank/DDBJ databases">
        <title>Phylogenomic reconstructions and comparative analyses of Kickxellomycotina fungi.</title>
        <authorList>
            <person name="Reynolds N.K."/>
            <person name="Stajich J.E."/>
            <person name="Barry K."/>
            <person name="Grigoriev I.V."/>
            <person name="Crous P."/>
            <person name="Smith M.E."/>
        </authorList>
    </citation>
    <scope>NUCLEOTIDE SEQUENCE</scope>
    <source>
        <strain evidence="10">RSA 861</strain>
    </source>
</reference>
<proteinExistence type="predicted"/>
<keyword evidence="7" id="KW-0472">Membrane</keyword>
<evidence type="ECO:0000313" key="11">
    <source>
        <dbReference type="Proteomes" id="UP001150569"/>
    </source>
</evidence>
<protein>
    <recommendedName>
        <fullName evidence="12">Calmodulin</fullName>
    </recommendedName>
</protein>
<evidence type="ECO:0000313" key="10">
    <source>
        <dbReference type="EMBL" id="KAJ1922786.1"/>
    </source>
</evidence>
<dbReference type="InterPro" id="IPR011992">
    <property type="entry name" value="EF-hand-dom_pair"/>
</dbReference>
<name>A0A9W8ACG3_9FUNG</name>
<feature type="domain" description="ZZ-type" evidence="8">
    <location>
        <begin position="180"/>
        <end position="232"/>
    </location>
</feature>
<keyword evidence="11" id="KW-1185">Reference proteome</keyword>
<evidence type="ECO:0000256" key="3">
    <source>
        <dbReference type="ARBA" id="ARBA00022833"/>
    </source>
</evidence>
<dbReference type="EMBL" id="JANBPT010000373">
    <property type="protein sequence ID" value="KAJ1922786.1"/>
    <property type="molecule type" value="Genomic_DNA"/>
</dbReference>
<evidence type="ECO:0000256" key="4">
    <source>
        <dbReference type="ARBA" id="ARBA00022837"/>
    </source>
</evidence>